<evidence type="ECO:0000256" key="8">
    <source>
        <dbReference type="ARBA" id="ARBA00022741"/>
    </source>
</evidence>
<dbReference type="Gene3D" id="3.30.565.10">
    <property type="entry name" value="Histidine kinase-like ATPase, C-terminal domain"/>
    <property type="match status" value="1"/>
</dbReference>
<dbReference type="GO" id="GO:0005886">
    <property type="term" value="C:plasma membrane"/>
    <property type="evidence" value="ECO:0007669"/>
    <property type="project" value="UniProtKB-SubCell"/>
</dbReference>
<dbReference type="AlphaFoldDB" id="A0A1B2IZV5"/>
<evidence type="ECO:0000256" key="5">
    <source>
        <dbReference type="ARBA" id="ARBA00022553"/>
    </source>
</evidence>
<dbReference type="InterPro" id="IPR050398">
    <property type="entry name" value="HssS/ArlS-like"/>
</dbReference>
<keyword evidence="14" id="KW-0175">Coiled coil</keyword>
<feature type="transmembrane region" description="Helical" evidence="15">
    <location>
        <begin position="183"/>
        <end position="202"/>
    </location>
</feature>
<gene>
    <name evidence="18" type="ORF">AYR63_10740</name>
</gene>
<dbReference type="RefSeq" id="WP_065902845.1">
    <property type="nucleotide sequence ID" value="NZ_CP014912.1"/>
</dbReference>
<dbReference type="GO" id="GO:0005524">
    <property type="term" value="F:ATP binding"/>
    <property type="evidence" value="ECO:0007669"/>
    <property type="project" value="UniProtKB-KW"/>
</dbReference>
<dbReference type="Pfam" id="PF02518">
    <property type="entry name" value="HATPase_c"/>
    <property type="match status" value="1"/>
</dbReference>
<evidence type="ECO:0000256" key="7">
    <source>
        <dbReference type="ARBA" id="ARBA00022692"/>
    </source>
</evidence>
<dbReference type="EC" id="2.7.13.3" evidence="3"/>
<dbReference type="InterPro" id="IPR003661">
    <property type="entry name" value="HisK_dim/P_dom"/>
</dbReference>
<feature type="domain" description="Histidine kinase" evidence="16">
    <location>
        <begin position="267"/>
        <end position="483"/>
    </location>
</feature>
<feature type="domain" description="HAMP" evidence="17">
    <location>
        <begin position="200"/>
        <end position="252"/>
    </location>
</feature>
<dbReference type="InterPro" id="IPR005467">
    <property type="entry name" value="His_kinase_dom"/>
</dbReference>
<keyword evidence="5" id="KW-0597">Phosphoprotein</keyword>
<keyword evidence="19" id="KW-1185">Reference proteome</keyword>
<dbReference type="SUPFAM" id="SSF158472">
    <property type="entry name" value="HAMP domain-like"/>
    <property type="match status" value="1"/>
</dbReference>
<keyword evidence="13 15" id="KW-0472">Membrane</keyword>
<keyword evidence="12" id="KW-0902">Two-component regulatory system</keyword>
<evidence type="ECO:0000256" key="15">
    <source>
        <dbReference type="SAM" id="Phobius"/>
    </source>
</evidence>
<dbReference type="InterPro" id="IPR036890">
    <property type="entry name" value="HATPase_C_sf"/>
</dbReference>
<protein>
    <recommendedName>
        <fullName evidence="3">histidine kinase</fullName>
        <ecNumber evidence="3">2.7.13.3</ecNumber>
    </recommendedName>
</protein>
<accession>A0A1B2IZV5</accession>
<evidence type="ECO:0000256" key="13">
    <source>
        <dbReference type="ARBA" id="ARBA00023136"/>
    </source>
</evidence>
<dbReference type="SMART" id="SM00387">
    <property type="entry name" value="HATPase_c"/>
    <property type="match status" value="1"/>
</dbReference>
<dbReference type="OrthoDB" id="3436at2"/>
<dbReference type="InterPro" id="IPR003594">
    <property type="entry name" value="HATPase_dom"/>
</dbReference>
<evidence type="ECO:0000259" key="17">
    <source>
        <dbReference type="PROSITE" id="PS50885"/>
    </source>
</evidence>
<keyword evidence="9 18" id="KW-0418">Kinase</keyword>
<evidence type="ECO:0000256" key="4">
    <source>
        <dbReference type="ARBA" id="ARBA00022475"/>
    </source>
</evidence>
<sequence>MKLVYQQMLAFFAVIATVLILLGFSFSQMTRNMVYQNTWTSLEKYANSLVEQSVRISSGNPNKVSFDSESLLNSEVLLRNQSVHFTIYNKSNTAVFPDNVYSSKIGKADWQKLKAGKIVQKVTDHQVKTTSGQAEPAMTDVLKPYFYTDSNNKRHLIAVIKIGAFISNVNSNISAINANLTKALIVASLVALLFAYIVSRYLTLRINRLRRATNQVAKGNYDVELPSKNRDEIDDLINDFNDMTLSLRESEAEIERQEERRRAFMADAAHEMRTPLTTINGLLEGLAYDAIPEDSKEQSIALMRNETKRLIRLVNENLDYEKIRNNQIALQKQSFNAIETLDNLVEQLHQKAAAKQDVLTVNGPKDLEVYADYDRFVQVMFNITQNAIQFTDNGQITILAQRGFHESIFKISDTGIGMSEEELANIWERYYKADPSRTNTKYGESGLGLAIVHQLVLLHNGKIEVTSKVGEGTTFTIIFPDEDHDHYQQPTHNA</sequence>
<dbReference type="Gene3D" id="1.10.287.130">
    <property type="match status" value="1"/>
</dbReference>
<feature type="coiled-coil region" evidence="14">
    <location>
        <begin position="240"/>
        <end position="267"/>
    </location>
</feature>
<reference evidence="18 19" key="1">
    <citation type="submission" date="2016-03" db="EMBL/GenBank/DDBJ databases">
        <title>Pediococcus and Lactobacillus from brewery environment - whole genome sequencing and assembly.</title>
        <authorList>
            <person name="Behr J."/>
            <person name="Geissler A.J."/>
            <person name="Vogel R.F."/>
        </authorList>
    </citation>
    <scope>NUCLEOTIDE SEQUENCE [LARGE SCALE GENOMIC DNA]</scope>
    <source>
        <strain evidence="18 19">TMW 1.1995</strain>
    </source>
</reference>
<proteinExistence type="predicted"/>
<dbReference type="PROSITE" id="PS50109">
    <property type="entry name" value="HIS_KIN"/>
    <property type="match status" value="1"/>
</dbReference>
<dbReference type="Pfam" id="PF00672">
    <property type="entry name" value="HAMP"/>
    <property type="match status" value="1"/>
</dbReference>
<dbReference type="GO" id="GO:0000155">
    <property type="term" value="F:phosphorelay sensor kinase activity"/>
    <property type="evidence" value="ECO:0007669"/>
    <property type="project" value="InterPro"/>
</dbReference>
<dbReference type="SUPFAM" id="SSF47384">
    <property type="entry name" value="Homodimeric domain of signal transducing histidine kinase"/>
    <property type="match status" value="1"/>
</dbReference>
<keyword evidence="8" id="KW-0547">Nucleotide-binding</keyword>
<dbReference type="PANTHER" id="PTHR45528:SF1">
    <property type="entry name" value="SENSOR HISTIDINE KINASE CPXA"/>
    <property type="match status" value="1"/>
</dbReference>
<dbReference type="Pfam" id="PF00512">
    <property type="entry name" value="HisKA"/>
    <property type="match status" value="1"/>
</dbReference>
<comment type="catalytic activity">
    <reaction evidence="1">
        <text>ATP + protein L-histidine = ADP + protein N-phospho-L-histidine.</text>
        <dbReference type="EC" id="2.7.13.3"/>
    </reaction>
</comment>
<evidence type="ECO:0000313" key="19">
    <source>
        <dbReference type="Proteomes" id="UP000093267"/>
    </source>
</evidence>
<keyword evidence="6" id="KW-0808">Transferase</keyword>
<dbReference type="InterPro" id="IPR003660">
    <property type="entry name" value="HAMP_dom"/>
</dbReference>
<evidence type="ECO:0000256" key="9">
    <source>
        <dbReference type="ARBA" id="ARBA00022777"/>
    </source>
</evidence>
<dbReference type="PRINTS" id="PR00344">
    <property type="entry name" value="BCTRLSENSOR"/>
</dbReference>
<evidence type="ECO:0000256" key="2">
    <source>
        <dbReference type="ARBA" id="ARBA00004651"/>
    </source>
</evidence>
<dbReference type="InterPro" id="IPR036097">
    <property type="entry name" value="HisK_dim/P_sf"/>
</dbReference>
<evidence type="ECO:0000256" key="12">
    <source>
        <dbReference type="ARBA" id="ARBA00023012"/>
    </source>
</evidence>
<dbReference type="PANTHER" id="PTHR45528">
    <property type="entry name" value="SENSOR HISTIDINE KINASE CPXA"/>
    <property type="match status" value="1"/>
</dbReference>
<evidence type="ECO:0000256" key="10">
    <source>
        <dbReference type="ARBA" id="ARBA00022840"/>
    </source>
</evidence>
<evidence type="ECO:0000259" key="16">
    <source>
        <dbReference type="PROSITE" id="PS50109"/>
    </source>
</evidence>
<evidence type="ECO:0000313" key="18">
    <source>
        <dbReference type="EMBL" id="ANZ67575.1"/>
    </source>
</evidence>
<keyword evidence="10" id="KW-0067">ATP-binding</keyword>
<evidence type="ECO:0000256" key="1">
    <source>
        <dbReference type="ARBA" id="ARBA00000085"/>
    </source>
</evidence>
<evidence type="ECO:0000256" key="14">
    <source>
        <dbReference type="SAM" id="Coils"/>
    </source>
</evidence>
<dbReference type="InterPro" id="IPR004358">
    <property type="entry name" value="Sig_transdc_His_kin-like_C"/>
</dbReference>
<dbReference type="FunFam" id="3.30.565.10:FF:000006">
    <property type="entry name" value="Sensor histidine kinase WalK"/>
    <property type="match status" value="1"/>
</dbReference>
<dbReference type="CDD" id="cd06225">
    <property type="entry name" value="HAMP"/>
    <property type="match status" value="1"/>
</dbReference>
<dbReference type="PROSITE" id="PS50885">
    <property type="entry name" value="HAMP"/>
    <property type="match status" value="1"/>
</dbReference>
<dbReference type="STRING" id="240427.AYR62_03710"/>
<dbReference type="Proteomes" id="UP000093267">
    <property type="component" value="Chromosome"/>
</dbReference>
<dbReference type="FunFam" id="1.10.287.130:FF:000001">
    <property type="entry name" value="Two-component sensor histidine kinase"/>
    <property type="match status" value="1"/>
</dbReference>
<dbReference type="Gene3D" id="6.10.340.10">
    <property type="match status" value="1"/>
</dbReference>
<dbReference type="EMBL" id="CP014924">
    <property type="protein sequence ID" value="ANZ67575.1"/>
    <property type="molecule type" value="Genomic_DNA"/>
</dbReference>
<dbReference type="SMART" id="SM00388">
    <property type="entry name" value="HisKA"/>
    <property type="match status" value="1"/>
</dbReference>
<dbReference type="SMART" id="SM00304">
    <property type="entry name" value="HAMP"/>
    <property type="match status" value="1"/>
</dbReference>
<comment type="subcellular location">
    <subcellularLocation>
        <location evidence="2">Cell membrane</location>
        <topology evidence="2">Multi-pass membrane protein</topology>
    </subcellularLocation>
</comment>
<evidence type="ECO:0000256" key="6">
    <source>
        <dbReference type="ARBA" id="ARBA00022679"/>
    </source>
</evidence>
<evidence type="ECO:0000256" key="11">
    <source>
        <dbReference type="ARBA" id="ARBA00022989"/>
    </source>
</evidence>
<dbReference type="CDD" id="cd00082">
    <property type="entry name" value="HisKA"/>
    <property type="match status" value="1"/>
</dbReference>
<keyword evidence="4" id="KW-1003">Cell membrane</keyword>
<dbReference type="SUPFAM" id="SSF55874">
    <property type="entry name" value="ATPase domain of HSP90 chaperone/DNA topoisomerase II/histidine kinase"/>
    <property type="match status" value="1"/>
</dbReference>
<keyword evidence="7 15" id="KW-0812">Transmembrane</keyword>
<organism evidence="18 19">
    <name type="scientific">Secundilactobacillus paracollinoides</name>
    <dbReference type="NCBI Taxonomy" id="240427"/>
    <lineage>
        <taxon>Bacteria</taxon>
        <taxon>Bacillati</taxon>
        <taxon>Bacillota</taxon>
        <taxon>Bacilli</taxon>
        <taxon>Lactobacillales</taxon>
        <taxon>Lactobacillaceae</taxon>
        <taxon>Secundilactobacillus</taxon>
    </lineage>
</organism>
<evidence type="ECO:0000256" key="3">
    <source>
        <dbReference type="ARBA" id="ARBA00012438"/>
    </source>
</evidence>
<name>A0A1B2IZV5_9LACO</name>
<keyword evidence="11 15" id="KW-1133">Transmembrane helix</keyword>